<dbReference type="AlphaFoldDB" id="A0A2N6CX32"/>
<dbReference type="Gene3D" id="1.10.10.10">
    <property type="entry name" value="Winged helix-like DNA-binding domain superfamily/Winged helix DNA-binding domain"/>
    <property type="match status" value="1"/>
</dbReference>
<dbReference type="NCBIfam" id="TIGR00738">
    <property type="entry name" value="rrf2_super"/>
    <property type="match status" value="1"/>
</dbReference>
<dbReference type="InterPro" id="IPR000944">
    <property type="entry name" value="Tscrpt_reg_Rrf2"/>
</dbReference>
<dbReference type="PROSITE" id="PS51197">
    <property type="entry name" value="HTH_RRF2_2"/>
    <property type="match status" value="1"/>
</dbReference>
<proteinExistence type="predicted"/>
<dbReference type="PROSITE" id="PS01332">
    <property type="entry name" value="HTH_RRF2_1"/>
    <property type="match status" value="1"/>
</dbReference>
<dbReference type="InterPro" id="IPR030489">
    <property type="entry name" value="TR_Rrf2-type_CS"/>
</dbReference>
<evidence type="ECO:0000256" key="1">
    <source>
        <dbReference type="ARBA" id="ARBA00023125"/>
    </source>
</evidence>
<dbReference type="RefSeq" id="WP_273439158.1">
    <property type="nucleotide sequence ID" value="NZ_CAXXYC010000003.1"/>
</dbReference>
<dbReference type="GO" id="GO:0005829">
    <property type="term" value="C:cytosol"/>
    <property type="evidence" value="ECO:0007669"/>
    <property type="project" value="TreeGrafter"/>
</dbReference>
<comment type="caution">
    <text evidence="2">The sequence shown here is derived from an EMBL/GenBank/DDBJ whole genome shotgun (WGS) entry which is preliminary data.</text>
</comment>
<dbReference type="EMBL" id="PKUN01000010">
    <property type="protein sequence ID" value="PLX61829.1"/>
    <property type="molecule type" value="Genomic_DNA"/>
</dbReference>
<dbReference type="Pfam" id="PF02082">
    <property type="entry name" value="Rrf2"/>
    <property type="match status" value="1"/>
</dbReference>
<dbReference type="InterPro" id="IPR036390">
    <property type="entry name" value="WH_DNA-bd_sf"/>
</dbReference>
<dbReference type="GO" id="GO:0003700">
    <property type="term" value="F:DNA-binding transcription factor activity"/>
    <property type="evidence" value="ECO:0007669"/>
    <property type="project" value="TreeGrafter"/>
</dbReference>
<accession>A0A2N6CX32</accession>
<organism evidence="2 3">
    <name type="scientific">Sedimenticola selenatireducens</name>
    <dbReference type="NCBI Taxonomy" id="191960"/>
    <lineage>
        <taxon>Bacteria</taxon>
        <taxon>Pseudomonadati</taxon>
        <taxon>Pseudomonadota</taxon>
        <taxon>Gammaproteobacteria</taxon>
        <taxon>Chromatiales</taxon>
        <taxon>Sedimenticolaceae</taxon>
        <taxon>Sedimenticola</taxon>
    </lineage>
</organism>
<dbReference type="PANTHER" id="PTHR33221:SF4">
    <property type="entry name" value="HTH-TYPE TRANSCRIPTIONAL REPRESSOR NSRR"/>
    <property type="match status" value="1"/>
</dbReference>
<dbReference type="Proteomes" id="UP000235015">
    <property type="component" value="Unassembled WGS sequence"/>
</dbReference>
<reference evidence="2 3" key="1">
    <citation type="submission" date="2017-11" db="EMBL/GenBank/DDBJ databases">
        <title>Genome-resolved metagenomics identifies genetic mobility, metabolic interactions, and unexpected diversity in perchlorate-reducing communities.</title>
        <authorList>
            <person name="Barnum T.P."/>
            <person name="Figueroa I.A."/>
            <person name="Carlstrom C.I."/>
            <person name="Lucas L.N."/>
            <person name="Engelbrektson A.L."/>
            <person name="Coates J.D."/>
        </authorList>
    </citation>
    <scope>NUCLEOTIDE SEQUENCE [LARGE SCALE GENOMIC DNA]</scope>
    <source>
        <strain evidence="2">BM301</strain>
    </source>
</reference>
<dbReference type="PANTHER" id="PTHR33221">
    <property type="entry name" value="WINGED HELIX-TURN-HELIX TRANSCRIPTIONAL REGULATOR, RRF2 FAMILY"/>
    <property type="match status" value="1"/>
</dbReference>
<gene>
    <name evidence="2" type="ORF">C0630_09880</name>
</gene>
<evidence type="ECO:0000313" key="2">
    <source>
        <dbReference type="EMBL" id="PLX61829.1"/>
    </source>
</evidence>
<protein>
    <submittedName>
        <fullName evidence="2">Rrf2 family transcriptional regulator</fullName>
    </submittedName>
</protein>
<name>A0A2N6CX32_9GAMM</name>
<dbReference type="SUPFAM" id="SSF46785">
    <property type="entry name" value="Winged helix' DNA-binding domain"/>
    <property type="match status" value="1"/>
</dbReference>
<sequence>MRLTTFTDYTIRVLIYIGLRPGQLATIGELADVYHISRNHLMKVVHHLGQAGYIETLRGKGGGFLLARAPEEINIGALVRCTEQRSSLVECFSDQECDCRISPACRMKGVLNQAIDAFYAVLDQYSLADLISNKRQLTRLLID</sequence>
<evidence type="ECO:0000313" key="3">
    <source>
        <dbReference type="Proteomes" id="UP000235015"/>
    </source>
</evidence>
<dbReference type="InterPro" id="IPR036388">
    <property type="entry name" value="WH-like_DNA-bd_sf"/>
</dbReference>
<dbReference type="GO" id="GO:0003677">
    <property type="term" value="F:DNA binding"/>
    <property type="evidence" value="ECO:0007669"/>
    <property type="project" value="UniProtKB-KW"/>
</dbReference>
<keyword evidence="1" id="KW-0238">DNA-binding</keyword>